<protein>
    <submittedName>
        <fullName evidence="3">Uncharacterized protein LOC113147454</fullName>
    </submittedName>
</protein>
<evidence type="ECO:0000313" key="2">
    <source>
        <dbReference type="Proteomes" id="UP000515125"/>
    </source>
</evidence>
<dbReference type="RefSeq" id="XP_026193880.1">
    <property type="nucleotide sequence ID" value="XM_026338095.1"/>
</dbReference>
<feature type="region of interest" description="Disordered" evidence="1">
    <location>
        <begin position="223"/>
        <end position="334"/>
    </location>
</feature>
<proteinExistence type="predicted"/>
<dbReference type="GeneID" id="113147454"/>
<accession>A0A6P6S3K9</accession>
<evidence type="ECO:0000313" key="3">
    <source>
        <dbReference type="RefSeq" id="XP_026193880.1"/>
    </source>
</evidence>
<feature type="compositionally biased region" description="Low complexity" evidence="1">
    <location>
        <begin position="248"/>
        <end position="274"/>
    </location>
</feature>
<name>A0A6P6S3K9_9EIME</name>
<dbReference type="AlphaFoldDB" id="A0A6P6S3K9"/>
<gene>
    <name evidence="3" type="primary">LOC113147454</name>
</gene>
<feature type="region of interest" description="Disordered" evidence="1">
    <location>
        <begin position="401"/>
        <end position="464"/>
    </location>
</feature>
<feature type="compositionally biased region" description="Polar residues" evidence="1">
    <location>
        <begin position="284"/>
        <end position="312"/>
    </location>
</feature>
<evidence type="ECO:0000256" key="1">
    <source>
        <dbReference type="SAM" id="MobiDB-lite"/>
    </source>
</evidence>
<dbReference type="Proteomes" id="UP000515125">
    <property type="component" value="Unplaced"/>
</dbReference>
<feature type="region of interest" description="Disordered" evidence="1">
    <location>
        <begin position="1"/>
        <end position="20"/>
    </location>
</feature>
<feature type="compositionally biased region" description="Basic and acidic residues" evidence="1">
    <location>
        <begin position="403"/>
        <end position="435"/>
    </location>
</feature>
<reference evidence="3" key="1">
    <citation type="submission" date="2025-08" db="UniProtKB">
        <authorList>
            <consortium name="RefSeq"/>
        </authorList>
    </citation>
    <scope>IDENTIFICATION</scope>
</reference>
<organism evidence="2 3">
    <name type="scientific">Cyclospora cayetanensis</name>
    <dbReference type="NCBI Taxonomy" id="88456"/>
    <lineage>
        <taxon>Eukaryota</taxon>
        <taxon>Sar</taxon>
        <taxon>Alveolata</taxon>
        <taxon>Apicomplexa</taxon>
        <taxon>Conoidasida</taxon>
        <taxon>Coccidia</taxon>
        <taxon>Eucoccidiorida</taxon>
        <taxon>Eimeriorina</taxon>
        <taxon>Eimeriidae</taxon>
        <taxon>Cyclospora</taxon>
    </lineage>
</organism>
<sequence length="541" mass="58315">MLSRVPQGPPGPHSCKSYADEGTWSREGLEWRKNTEDTDARMFVPQSSCLRLSQSMCWRSGGIILQSHATSTRVICANPQQAAAPQVCFCSVLIASLHSRNLSSKSALAAPESPYRKPGCSPGLKDAAAGWQGSLLRPQQHREVVKRTMRIASGSSGKELFLGSPTTPVADTLNGFLSTSSLTNQTKGMPGLVRHKSAGPPARLASVRTLKGPCLRVQPLRQEKEQAKCPPVAKNVVVRPPNNRSERAASSAASGGLRVSTASSSAEGHSASNSRGKAPKHSASDNMDYSEDGTSNSSNRGGPGEYSSSLPTSGAKESRSLSLTSESMWERTKGPRIMSTTEAYFGRVPRAPIDIQRLGLRKPQGGSVTKSSQGGFELSDPEVHERFQIARKSTKILVNGALQEKESPESFKSNSEGERRKSDVMLAAEGREAPRKKNRRTKEKTDNIRKHHDTLGNSSRNAEATAAMRAMSAAAASAAAAAEARLATAGPLPAWRQKQQQLQQKTKKSLFLHRGISFPISLFAKVKAKFSRFKSDKSDSR</sequence>
<keyword evidence="2" id="KW-1185">Reference proteome</keyword>